<feature type="chain" id="PRO_5007469375" description="Choice-of-anchor A domain-containing protein" evidence="1">
    <location>
        <begin position="23"/>
        <end position="330"/>
    </location>
</feature>
<keyword evidence="1" id="KW-0732">Signal</keyword>
<evidence type="ECO:0000259" key="2">
    <source>
        <dbReference type="Pfam" id="PF20597"/>
    </source>
</evidence>
<organism evidence="3 4">
    <name type="scientific">Paraglaciecola hydrolytica</name>
    <dbReference type="NCBI Taxonomy" id="1799789"/>
    <lineage>
        <taxon>Bacteria</taxon>
        <taxon>Pseudomonadati</taxon>
        <taxon>Pseudomonadota</taxon>
        <taxon>Gammaproteobacteria</taxon>
        <taxon>Alteromonadales</taxon>
        <taxon>Alteromonadaceae</taxon>
        <taxon>Paraglaciecola</taxon>
    </lineage>
</organism>
<evidence type="ECO:0000313" key="3">
    <source>
        <dbReference type="EMBL" id="KXI29765.1"/>
    </source>
</evidence>
<accession>A0A136A3F7</accession>
<dbReference type="STRING" id="1799789.AX660_06925"/>
<dbReference type="NCBIfam" id="TIGR04215">
    <property type="entry name" value="choice_anch_A"/>
    <property type="match status" value="1"/>
</dbReference>
<name>A0A136A3F7_9ALTE</name>
<dbReference type="OrthoDB" id="8775303at2"/>
<comment type="caution">
    <text evidence="3">The sequence shown here is derived from an EMBL/GenBank/DDBJ whole genome shotgun (WGS) entry which is preliminary data.</text>
</comment>
<gene>
    <name evidence="3" type="ORF">AX660_06925</name>
</gene>
<reference evidence="4" key="1">
    <citation type="submission" date="2016-02" db="EMBL/GenBank/DDBJ databases">
        <authorList>
            <person name="Schultz-Johansen M."/>
            <person name="Glaring M.A."/>
            <person name="Bech P.K."/>
            <person name="Stougaard P."/>
        </authorList>
    </citation>
    <scope>NUCLEOTIDE SEQUENCE [LARGE SCALE GENOMIC DNA]</scope>
    <source>
        <strain evidence="4">S66</strain>
    </source>
</reference>
<dbReference type="InterPro" id="IPR026588">
    <property type="entry name" value="Choice_anch_A"/>
</dbReference>
<feature type="domain" description="Choice-of-anchor A" evidence="2">
    <location>
        <begin position="37"/>
        <end position="292"/>
    </location>
</feature>
<evidence type="ECO:0000313" key="4">
    <source>
        <dbReference type="Proteomes" id="UP000070299"/>
    </source>
</evidence>
<keyword evidence="4" id="KW-1185">Reference proteome</keyword>
<dbReference type="AlphaFoldDB" id="A0A136A3F7"/>
<dbReference type="EMBL" id="LSNE01000003">
    <property type="protein sequence ID" value="KXI29765.1"/>
    <property type="molecule type" value="Genomic_DNA"/>
</dbReference>
<dbReference type="Pfam" id="PF20597">
    <property type="entry name" value="pAdhesive_15"/>
    <property type="match status" value="1"/>
</dbReference>
<protein>
    <recommendedName>
        <fullName evidence="2">Choice-of-anchor A domain-containing protein</fullName>
    </recommendedName>
</protein>
<feature type="signal peptide" evidence="1">
    <location>
        <begin position="1"/>
        <end position="22"/>
    </location>
</feature>
<sequence>MKYKFLLWMALSSGFLSAQALAASPGDSNYVVNTQAHVGNYNLFLQNDFKNNGGVHIHGKAFVGGDWTTNVNQPGADALTGSNSVDAVTVLGELKGSGSLTINNGNNVVYGTKAAGFGLTLNNTGGKIGTATQISDSSYNNQFSTIWNQAVNDSQHFKTLASTGAVSEVQEGKKGIFQNDNTLDLNVFNINSSSFISNGNGEIEFLTTPSAPVVINVGGTGIINIGAKPLGNFINASGANVLWNFYEATQINFTARWVGSILAPNAHINYSGGDIDGSIVAMSLEGNSQLHNVLYTYDPPQPPTEEVPAPAGIFLIGLGLLIMARRKFSK</sequence>
<dbReference type="RefSeq" id="WP_068372871.1">
    <property type="nucleotide sequence ID" value="NZ_LSNE01000003.1"/>
</dbReference>
<proteinExistence type="predicted"/>
<evidence type="ECO:0000256" key="1">
    <source>
        <dbReference type="SAM" id="SignalP"/>
    </source>
</evidence>
<dbReference type="Proteomes" id="UP000070299">
    <property type="component" value="Unassembled WGS sequence"/>
</dbReference>